<organism evidence="1 2">
    <name type="scientific">Pogonophryne albipinna</name>
    <dbReference type="NCBI Taxonomy" id="1090488"/>
    <lineage>
        <taxon>Eukaryota</taxon>
        <taxon>Metazoa</taxon>
        <taxon>Chordata</taxon>
        <taxon>Craniata</taxon>
        <taxon>Vertebrata</taxon>
        <taxon>Euteleostomi</taxon>
        <taxon>Actinopterygii</taxon>
        <taxon>Neopterygii</taxon>
        <taxon>Teleostei</taxon>
        <taxon>Neoteleostei</taxon>
        <taxon>Acanthomorphata</taxon>
        <taxon>Eupercaria</taxon>
        <taxon>Perciformes</taxon>
        <taxon>Notothenioidei</taxon>
        <taxon>Pogonophryne</taxon>
    </lineage>
</organism>
<evidence type="ECO:0000313" key="2">
    <source>
        <dbReference type="Proteomes" id="UP001219934"/>
    </source>
</evidence>
<comment type="caution">
    <text evidence="1">The sequence shown here is derived from an EMBL/GenBank/DDBJ whole genome shotgun (WGS) entry which is preliminary data.</text>
</comment>
<name>A0AAD6B500_9TELE</name>
<dbReference type="EMBL" id="JAPTMU010000010">
    <property type="protein sequence ID" value="KAJ4936614.1"/>
    <property type="molecule type" value="Genomic_DNA"/>
</dbReference>
<feature type="non-terminal residue" evidence="1">
    <location>
        <position position="1"/>
    </location>
</feature>
<proteinExistence type="predicted"/>
<dbReference type="Proteomes" id="UP001219934">
    <property type="component" value="Unassembled WGS sequence"/>
</dbReference>
<sequence>MFREAALTALEPEGLLSDAPSGPQLEPLSCWSALTLTPLFISGTQLSRSQVEKSQRERQECKLRNWSSPEFTFSACVVCRPWGPIPESQTHVCRQK</sequence>
<protein>
    <submittedName>
        <fullName evidence="1">Uncharacterized protein</fullName>
    </submittedName>
</protein>
<evidence type="ECO:0000313" key="1">
    <source>
        <dbReference type="EMBL" id="KAJ4936614.1"/>
    </source>
</evidence>
<keyword evidence="2" id="KW-1185">Reference proteome</keyword>
<dbReference type="AlphaFoldDB" id="A0AAD6B500"/>
<gene>
    <name evidence="1" type="ORF">JOQ06_001203</name>
</gene>
<reference evidence="1" key="1">
    <citation type="submission" date="2022-11" db="EMBL/GenBank/DDBJ databases">
        <title>Chromosome-level genome of Pogonophryne albipinna.</title>
        <authorList>
            <person name="Jo E."/>
        </authorList>
    </citation>
    <scope>NUCLEOTIDE SEQUENCE</scope>
    <source>
        <strain evidence="1">SGF0006</strain>
        <tissue evidence="1">Muscle</tissue>
    </source>
</reference>
<accession>A0AAD6B500</accession>